<evidence type="ECO:0000313" key="2">
    <source>
        <dbReference type="EMBL" id="KAJ7718551.1"/>
    </source>
</evidence>
<dbReference type="Proteomes" id="UP001215598">
    <property type="component" value="Unassembled WGS sequence"/>
</dbReference>
<evidence type="ECO:0000256" key="1">
    <source>
        <dbReference type="SAM" id="MobiDB-lite"/>
    </source>
</evidence>
<reference evidence="2" key="1">
    <citation type="submission" date="2023-03" db="EMBL/GenBank/DDBJ databases">
        <title>Massive genome expansion in bonnet fungi (Mycena s.s.) driven by repeated elements and novel gene families across ecological guilds.</title>
        <authorList>
            <consortium name="Lawrence Berkeley National Laboratory"/>
            <person name="Harder C.B."/>
            <person name="Miyauchi S."/>
            <person name="Viragh M."/>
            <person name="Kuo A."/>
            <person name="Thoen E."/>
            <person name="Andreopoulos B."/>
            <person name="Lu D."/>
            <person name="Skrede I."/>
            <person name="Drula E."/>
            <person name="Henrissat B."/>
            <person name="Morin E."/>
            <person name="Kohler A."/>
            <person name="Barry K."/>
            <person name="LaButti K."/>
            <person name="Morin E."/>
            <person name="Salamov A."/>
            <person name="Lipzen A."/>
            <person name="Mereny Z."/>
            <person name="Hegedus B."/>
            <person name="Baldrian P."/>
            <person name="Stursova M."/>
            <person name="Weitz H."/>
            <person name="Taylor A."/>
            <person name="Grigoriev I.V."/>
            <person name="Nagy L.G."/>
            <person name="Martin F."/>
            <person name="Kauserud H."/>
        </authorList>
    </citation>
    <scope>NUCLEOTIDE SEQUENCE</scope>
    <source>
        <strain evidence="2">CBHHK182m</strain>
    </source>
</reference>
<dbReference type="EMBL" id="JARKIB010000264">
    <property type="protein sequence ID" value="KAJ7718551.1"/>
    <property type="molecule type" value="Genomic_DNA"/>
</dbReference>
<sequence length="262" mass="29881">MPPVLRGRRSTGTRRRLTRMPPARAAAATRATNVSRSSADGQRRFHWIRHGDAAEMDFSTNETSCPWERFAEEVVSGTGRHGYGDGGRRGGVRFPARHGHPHLASHEIISQYKSSAMSAPRFPTPHPACVPDLFIYGGRLHHSMLLVVAVFEWYRASTVYGCRPWKEESHSLYRWPPLQALQMILHNANIMIIRSRRRCRFPTPCPACIQYLLSMAPDSTTLCCWWSRCLNGNEHRRCTGVVHGRKNFTRFIGGRPYRPCSR</sequence>
<protein>
    <submittedName>
        <fullName evidence="2">Uncharacterized protein</fullName>
    </submittedName>
</protein>
<gene>
    <name evidence="2" type="ORF">B0H16DRAFT_422568</name>
</gene>
<keyword evidence="3" id="KW-1185">Reference proteome</keyword>
<feature type="compositionally biased region" description="Basic residues" evidence="1">
    <location>
        <begin position="1"/>
        <end position="18"/>
    </location>
</feature>
<feature type="compositionally biased region" description="Low complexity" evidence="1">
    <location>
        <begin position="19"/>
        <end position="32"/>
    </location>
</feature>
<dbReference type="AlphaFoldDB" id="A0AAD7HE93"/>
<evidence type="ECO:0000313" key="3">
    <source>
        <dbReference type="Proteomes" id="UP001215598"/>
    </source>
</evidence>
<proteinExistence type="predicted"/>
<comment type="caution">
    <text evidence="2">The sequence shown here is derived from an EMBL/GenBank/DDBJ whole genome shotgun (WGS) entry which is preliminary data.</text>
</comment>
<accession>A0AAD7HE93</accession>
<name>A0AAD7HE93_9AGAR</name>
<feature type="region of interest" description="Disordered" evidence="1">
    <location>
        <begin position="1"/>
        <end position="39"/>
    </location>
</feature>
<organism evidence="2 3">
    <name type="scientific">Mycena metata</name>
    <dbReference type="NCBI Taxonomy" id="1033252"/>
    <lineage>
        <taxon>Eukaryota</taxon>
        <taxon>Fungi</taxon>
        <taxon>Dikarya</taxon>
        <taxon>Basidiomycota</taxon>
        <taxon>Agaricomycotina</taxon>
        <taxon>Agaricomycetes</taxon>
        <taxon>Agaricomycetidae</taxon>
        <taxon>Agaricales</taxon>
        <taxon>Marasmiineae</taxon>
        <taxon>Mycenaceae</taxon>
        <taxon>Mycena</taxon>
    </lineage>
</organism>